<protein>
    <submittedName>
        <fullName evidence="1">Uncharacterized protein</fullName>
    </submittedName>
</protein>
<name>A0ABR7J8A5_9FLAO</name>
<organism evidence="1 2">
    <name type="scientific">Flavobacterium kayseriense</name>
    <dbReference type="NCBI Taxonomy" id="2764714"/>
    <lineage>
        <taxon>Bacteria</taxon>
        <taxon>Pseudomonadati</taxon>
        <taxon>Bacteroidota</taxon>
        <taxon>Flavobacteriia</taxon>
        <taxon>Flavobacteriales</taxon>
        <taxon>Flavobacteriaceae</taxon>
        <taxon>Flavobacterium</taxon>
    </lineage>
</organism>
<proteinExistence type="predicted"/>
<comment type="caution">
    <text evidence="1">The sequence shown here is derived from an EMBL/GenBank/DDBJ whole genome shotgun (WGS) entry which is preliminary data.</text>
</comment>
<accession>A0ABR7J8A5</accession>
<dbReference type="EMBL" id="JACRUJ010000003">
    <property type="protein sequence ID" value="MBC5841760.1"/>
    <property type="molecule type" value="Genomic_DNA"/>
</dbReference>
<dbReference type="Proteomes" id="UP000629963">
    <property type="component" value="Unassembled WGS sequence"/>
</dbReference>
<sequence length="181" mass="21315">MGKQFKPHPNAFKNTFCVFEERPLVAIEGLRVQFESKAGSSYFYTTEGMFRLSNHWGRLANSKWRLIASEIETDSKFKLGFAPWDTFYPDNTIDKLYYLSANYEKQTITYEHKNNPTYDGTAIVRTSLETKKRIKQARNILELSSWANYFEYTDLELLRKKIIDALIFTDHSLEDIKRANR</sequence>
<reference evidence="1 2" key="1">
    <citation type="submission" date="2020-08" db="EMBL/GenBank/DDBJ databases">
        <title>Description of novel Flavobacterium F-380 isolate.</title>
        <authorList>
            <person name="Saticioglu I.B."/>
            <person name="Duman M."/>
            <person name="Altun S."/>
        </authorList>
    </citation>
    <scope>NUCLEOTIDE SEQUENCE [LARGE SCALE GENOMIC DNA]</scope>
    <source>
        <strain evidence="1 2">F-380</strain>
    </source>
</reference>
<evidence type="ECO:0000313" key="2">
    <source>
        <dbReference type="Proteomes" id="UP000629963"/>
    </source>
</evidence>
<gene>
    <name evidence="1" type="ORF">H8R23_10115</name>
</gene>
<evidence type="ECO:0000313" key="1">
    <source>
        <dbReference type="EMBL" id="MBC5841760.1"/>
    </source>
</evidence>
<keyword evidence="2" id="KW-1185">Reference proteome</keyword>
<dbReference type="RefSeq" id="WP_187010262.1">
    <property type="nucleotide sequence ID" value="NZ_JACRUI010000003.1"/>
</dbReference>